<evidence type="ECO:0000313" key="3">
    <source>
        <dbReference type="Proteomes" id="UP000287865"/>
    </source>
</evidence>
<protein>
    <recommendedName>
        <fullName evidence="4">CXXC-20-CXXC protein</fullName>
    </recommendedName>
</protein>
<evidence type="ECO:0008006" key="4">
    <source>
        <dbReference type="Google" id="ProtNLM"/>
    </source>
</evidence>
<dbReference type="RefSeq" id="WP_111569605.1">
    <property type="nucleotide sequence ID" value="NZ_PIPK01000008.1"/>
</dbReference>
<proteinExistence type="predicted"/>
<evidence type="ECO:0000313" key="2">
    <source>
        <dbReference type="EMBL" id="RUO23816.1"/>
    </source>
</evidence>
<keyword evidence="1" id="KW-0812">Transmembrane</keyword>
<keyword evidence="1" id="KW-1133">Transmembrane helix</keyword>
<feature type="transmembrane region" description="Helical" evidence="1">
    <location>
        <begin position="37"/>
        <end position="56"/>
    </location>
</feature>
<dbReference type="Proteomes" id="UP000287865">
    <property type="component" value="Unassembled WGS sequence"/>
</dbReference>
<sequence length="92" mass="10151">MKCPHCKNNIGFFSKALNGFGKERKCPHCGKKVTMKINWKMLTIILPLAFLFHFFILKPVLIVAGFSGSGVAGFSGALAAILSFRLYSDEPE</sequence>
<dbReference type="EMBL" id="PIPK01000008">
    <property type="protein sequence ID" value="RUO23816.1"/>
    <property type="molecule type" value="Genomic_DNA"/>
</dbReference>
<reference evidence="2 3" key="1">
    <citation type="journal article" date="2018" name="Front. Microbiol.">
        <title>Genome-Based Analysis Reveals the Taxonomy and Diversity of the Family Idiomarinaceae.</title>
        <authorList>
            <person name="Liu Y."/>
            <person name="Lai Q."/>
            <person name="Shao Z."/>
        </authorList>
    </citation>
    <scope>NUCLEOTIDE SEQUENCE [LARGE SCALE GENOMIC DNA]</scope>
    <source>
        <strain evidence="2 3">CF12-14</strain>
    </source>
</reference>
<keyword evidence="3" id="KW-1185">Reference proteome</keyword>
<organism evidence="2 3">
    <name type="scientific">Aliidiomarina maris</name>
    <dbReference type="NCBI Taxonomy" id="531312"/>
    <lineage>
        <taxon>Bacteria</taxon>
        <taxon>Pseudomonadati</taxon>
        <taxon>Pseudomonadota</taxon>
        <taxon>Gammaproteobacteria</taxon>
        <taxon>Alteromonadales</taxon>
        <taxon>Idiomarinaceae</taxon>
        <taxon>Aliidiomarina</taxon>
    </lineage>
</organism>
<gene>
    <name evidence="2" type="ORF">CWE07_09950</name>
</gene>
<accession>A0ABY0BQY8</accession>
<comment type="caution">
    <text evidence="2">The sequence shown here is derived from an EMBL/GenBank/DDBJ whole genome shotgun (WGS) entry which is preliminary data.</text>
</comment>
<evidence type="ECO:0000256" key="1">
    <source>
        <dbReference type="SAM" id="Phobius"/>
    </source>
</evidence>
<keyword evidence="1" id="KW-0472">Membrane</keyword>
<feature type="transmembrane region" description="Helical" evidence="1">
    <location>
        <begin position="62"/>
        <end position="87"/>
    </location>
</feature>
<name>A0ABY0BQY8_9GAMM</name>